<name>A0A1V1I2L4_9FIRM</name>
<dbReference type="PROSITE" id="PS51186">
    <property type="entry name" value="GNAT"/>
    <property type="match status" value="1"/>
</dbReference>
<keyword evidence="3" id="KW-1185">Reference proteome</keyword>
<feature type="domain" description="N-acetyltransferase" evidence="1">
    <location>
        <begin position="132"/>
        <end position="256"/>
    </location>
</feature>
<evidence type="ECO:0000259" key="1">
    <source>
        <dbReference type="PROSITE" id="PS51186"/>
    </source>
</evidence>
<dbReference type="Proteomes" id="UP000245622">
    <property type="component" value="Chromosome 1"/>
</dbReference>
<sequence length="256" mass="29567">MIIKVDDTYHSKVINYLKREPDFNLFIIGDIERYGYDNYFLDIWAGIDKKGHIEGVLLRYFEYLIFYSRGKFNIDGFANLINSLNYIEISGKLDVLQKLEGKIGVNRKRIVKFCVLDDPSKLNDIEIGLKPKKIRFGNISKVAKLYGDIDEFENTTIESIKSGLRTGRGYCIEINKKVVAMAKSTLETRTHAMIVGVGTHPNFRNRGLATKCIVKICNEIINENKIPCLFYDNIEAGRIYNKLGFKEKGYWGIYYR</sequence>
<accession>A0A1V1I2L4</accession>
<dbReference type="SUPFAM" id="SSF55729">
    <property type="entry name" value="Acyl-CoA N-acyltransferases (Nat)"/>
    <property type="match status" value="1"/>
</dbReference>
<dbReference type="Pfam" id="PF12746">
    <property type="entry name" value="GNAT_acetyltran"/>
    <property type="match status" value="1"/>
</dbReference>
<keyword evidence="2" id="KW-0808">Transferase</keyword>
<dbReference type="PANTHER" id="PTHR31143:SF2">
    <property type="entry name" value="FR47-LIKE DOMAIN-CONTAINING PROTEIN-RELATED"/>
    <property type="match status" value="1"/>
</dbReference>
<dbReference type="GO" id="GO:0016747">
    <property type="term" value="F:acyltransferase activity, transferring groups other than amino-acyl groups"/>
    <property type="evidence" value="ECO:0007669"/>
    <property type="project" value="InterPro"/>
</dbReference>
<dbReference type="KEGG" id="ril:CRIB_1850"/>
<dbReference type="InterPro" id="IPR027365">
    <property type="entry name" value="GNAT_acetyltra_YdfB-like"/>
</dbReference>
<dbReference type="GeneID" id="82205876"/>
<gene>
    <name evidence="2" type="ORF">CRIB_1850</name>
</gene>
<protein>
    <submittedName>
        <fullName evidence="2">Acetyltransferase, GNAT</fullName>
    </submittedName>
</protein>
<dbReference type="Gene3D" id="3.40.630.30">
    <property type="match status" value="1"/>
</dbReference>
<dbReference type="EMBL" id="LN555523">
    <property type="protein sequence ID" value="CED94456.1"/>
    <property type="molecule type" value="Genomic_DNA"/>
</dbReference>
<dbReference type="RefSeq" id="WP_180701973.1">
    <property type="nucleotide sequence ID" value="NZ_CAPWPQ010000001.1"/>
</dbReference>
<dbReference type="AlphaFoldDB" id="A0A1V1I2L4"/>
<evidence type="ECO:0000313" key="3">
    <source>
        <dbReference type="Proteomes" id="UP000245622"/>
    </source>
</evidence>
<evidence type="ECO:0000313" key="2">
    <source>
        <dbReference type="EMBL" id="CED94456.1"/>
    </source>
</evidence>
<dbReference type="InterPro" id="IPR016181">
    <property type="entry name" value="Acyl_CoA_acyltransferase"/>
</dbReference>
<dbReference type="InterPro" id="IPR000182">
    <property type="entry name" value="GNAT_dom"/>
</dbReference>
<reference evidence="2 3" key="1">
    <citation type="submission" date="2014-04" db="EMBL/GenBank/DDBJ databases">
        <authorList>
            <person name="Hornung B.V."/>
        </authorList>
    </citation>
    <scope>NUCLEOTIDE SEQUENCE [LARGE SCALE GENOMIC DNA]</scope>
    <source>
        <strain evidence="2 3">CRIB</strain>
    </source>
</reference>
<dbReference type="PANTHER" id="PTHR31143">
    <property type="match status" value="1"/>
</dbReference>
<organism evidence="2 3">
    <name type="scientific">Romboutsia ilealis</name>
    <dbReference type="NCBI Taxonomy" id="1115758"/>
    <lineage>
        <taxon>Bacteria</taxon>
        <taxon>Bacillati</taxon>
        <taxon>Bacillota</taxon>
        <taxon>Clostridia</taxon>
        <taxon>Peptostreptococcales</taxon>
        <taxon>Peptostreptococcaceae</taxon>
        <taxon>Romboutsia</taxon>
    </lineage>
</organism>
<proteinExistence type="predicted"/>